<organism evidence="1 2">
    <name type="scientific">Luteibacter anthropi</name>
    <dbReference type="NCBI Taxonomy" id="564369"/>
    <lineage>
        <taxon>Bacteria</taxon>
        <taxon>Pseudomonadati</taxon>
        <taxon>Pseudomonadota</taxon>
        <taxon>Gammaproteobacteria</taxon>
        <taxon>Lysobacterales</taxon>
        <taxon>Rhodanobacteraceae</taxon>
        <taxon>Luteibacter</taxon>
    </lineage>
</organism>
<evidence type="ECO:0000313" key="1">
    <source>
        <dbReference type="EMBL" id="NII08089.1"/>
    </source>
</evidence>
<reference evidence="1 2" key="1">
    <citation type="submission" date="2020-03" db="EMBL/GenBank/DDBJ databases">
        <authorList>
            <person name="Lai Q."/>
        </authorList>
    </citation>
    <scope>NUCLEOTIDE SEQUENCE [LARGE SCALE GENOMIC DNA]</scope>
    <source>
        <strain evidence="1 2">CCUG 25036</strain>
    </source>
</reference>
<dbReference type="RefSeq" id="WP_166950508.1">
    <property type="nucleotide sequence ID" value="NZ_JAARLZ010000010.1"/>
</dbReference>
<protein>
    <recommendedName>
        <fullName evidence="3">DP-EP family protein</fullName>
    </recommendedName>
</protein>
<evidence type="ECO:0000313" key="2">
    <source>
        <dbReference type="Proteomes" id="UP000490980"/>
    </source>
</evidence>
<gene>
    <name evidence="1" type="ORF">HBF25_17020</name>
</gene>
<accession>A0A7X5ZJS1</accession>
<name>A0A7X5ZJS1_9GAMM</name>
<evidence type="ECO:0008006" key="3">
    <source>
        <dbReference type="Google" id="ProtNLM"/>
    </source>
</evidence>
<dbReference type="EMBL" id="JAARLZ010000010">
    <property type="protein sequence ID" value="NII08089.1"/>
    <property type="molecule type" value="Genomic_DNA"/>
</dbReference>
<keyword evidence="2" id="KW-1185">Reference proteome</keyword>
<dbReference type="Proteomes" id="UP000490980">
    <property type="component" value="Unassembled WGS sequence"/>
</dbReference>
<comment type="caution">
    <text evidence="1">The sequence shown here is derived from an EMBL/GenBank/DDBJ whole genome shotgun (WGS) entry which is preliminary data.</text>
</comment>
<dbReference type="AlphaFoldDB" id="A0A7X5ZJS1"/>
<sequence length="127" mass="14070">MSHIEVTLTVVETGSVHATQGFRKTRDEKYHYKFDPEIVNVTECNTTVRYQLVKECSQKGYTVANLYATPNTQLSEPTVGECGSYIEVTHSNTHQCLLSVLVTVNDSEKGLAQCDPQMTNDPPPGGF</sequence>
<proteinExistence type="predicted"/>